<dbReference type="EMBL" id="JARQGV010000004">
    <property type="protein sequence ID" value="MDT2250250.1"/>
    <property type="molecule type" value="Genomic_DNA"/>
</dbReference>
<evidence type="ECO:0000256" key="1">
    <source>
        <dbReference type="SAM" id="MobiDB-lite"/>
    </source>
</evidence>
<dbReference type="AlphaFoldDB" id="A0AAP5JQP4"/>
<name>A0AAP5JQP4_9BACL</name>
<reference evidence="2" key="2">
    <citation type="submission" date="2023-03" db="EMBL/GenBank/DDBJ databases">
        <authorList>
            <person name="Obshta O."/>
            <person name="Zabrodski M.W."/>
            <person name="Soomro T."/>
            <person name="Wilson G."/>
            <person name="Masood F."/>
            <person name="Thebeau J."/>
            <person name="Bezerra Da Silva M.C."/>
            <person name="Raza F."/>
            <person name="Biganski S."/>
            <person name="Jose M."/>
            <person name="Camilli M."/>
            <person name="Kozii I.V."/>
            <person name="Kozii R.V."/>
            <person name="Simko E."/>
            <person name="Wood S.C."/>
        </authorList>
    </citation>
    <scope>NUCLEOTIDE SEQUENCE</scope>
    <source>
        <strain evidence="2">PL001</strain>
    </source>
</reference>
<feature type="region of interest" description="Disordered" evidence="1">
    <location>
        <begin position="1"/>
        <end position="21"/>
    </location>
</feature>
<reference evidence="2" key="1">
    <citation type="journal article" date="2023" name="J. Vet. Diagn. Invest.">
        <title>Oxytetracycline-resistant Paenibacillus larvae identified in commercial beekeeping operations in Saskatchewan using pooled honey sampling.</title>
        <authorList>
            <person name="Obshta O."/>
            <person name="Zabrodski M.W."/>
            <person name="Soomro T."/>
            <person name="Wilson G."/>
            <person name="Masood F."/>
            <person name="Thebeau J."/>
            <person name="Silva M.C.B."/>
            <person name="Biganski S."/>
            <person name="Kozii I.V."/>
            <person name="Koziy R.V."/>
            <person name="Raza M.F."/>
            <person name="Jose M.S."/>
            <person name="Simko E."/>
            <person name="Wood S.C."/>
        </authorList>
    </citation>
    <scope>NUCLEOTIDE SEQUENCE</scope>
    <source>
        <strain evidence="2">PL001</strain>
    </source>
</reference>
<dbReference type="Proteomes" id="UP001259239">
    <property type="component" value="Unassembled WGS sequence"/>
</dbReference>
<proteinExistence type="predicted"/>
<comment type="caution">
    <text evidence="2">The sequence shown here is derived from an EMBL/GenBank/DDBJ whole genome shotgun (WGS) entry which is preliminary data.</text>
</comment>
<protein>
    <submittedName>
        <fullName evidence="2">Uncharacterized protein</fullName>
    </submittedName>
</protein>
<gene>
    <name evidence="2" type="ORF">P7H09_02365</name>
</gene>
<accession>A0AAP5JQP4</accession>
<feature type="compositionally biased region" description="Polar residues" evidence="1">
    <location>
        <begin position="11"/>
        <end position="21"/>
    </location>
</feature>
<evidence type="ECO:0000313" key="3">
    <source>
        <dbReference type="Proteomes" id="UP001259239"/>
    </source>
</evidence>
<evidence type="ECO:0000313" key="2">
    <source>
        <dbReference type="EMBL" id="MDT2250250.1"/>
    </source>
</evidence>
<sequence>MNIVPEKLGPSNASETNSTEGSAASIRLTLIVYTPPWLETKVEVAGLYSPFKSYSTV</sequence>
<organism evidence="2 3">
    <name type="scientific">Paenibacillus larvae</name>
    <dbReference type="NCBI Taxonomy" id="1464"/>
    <lineage>
        <taxon>Bacteria</taxon>
        <taxon>Bacillati</taxon>
        <taxon>Bacillota</taxon>
        <taxon>Bacilli</taxon>
        <taxon>Bacillales</taxon>
        <taxon>Paenibacillaceae</taxon>
        <taxon>Paenibacillus</taxon>
    </lineage>
</organism>
<dbReference type="RefSeq" id="WP_155116253.1">
    <property type="nucleotide sequence ID" value="NZ_JAKOBQ010000127.1"/>
</dbReference>